<sequence>MKATHEGILKIGDTEIEVAVLENGKRIITQSGIFKALNRPVRGTTRIDQIPTFMDAKNLQPFINEELRHVINKVEFLTIDNKNGEGYDASILPLIADLYLQARASDSLLKSQFETAIKAEILVRSLAKVGITALVDEATGYQYEREQEELQLILKQYISEELLPWQQRFPHEFYRQIFRLNKWEYTVDNLKKRPSVVGTWTNKYIYKQLPNGVLDELKKITPKDSKGKNKEHFHRRLTEDVGHPNLNNQIVTVITIMKLSKSWKDFDKKFNDLFGQISIEFEEE</sequence>
<dbReference type="InterPro" id="IPR018874">
    <property type="entry name" value="Phage_Mx8_p63_C"/>
</dbReference>
<organism evidence="2 3">
    <name type="scientific">Wenyingzhuangia gilva</name>
    <dbReference type="NCBI Taxonomy" id="3057677"/>
    <lineage>
        <taxon>Bacteria</taxon>
        <taxon>Pseudomonadati</taxon>
        <taxon>Bacteroidota</taxon>
        <taxon>Flavobacteriia</taxon>
        <taxon>Flavobacteriales</taxon>
        <taxon>Flavobacteriaceae</taxon>
        <taxon>Wenyingzhuangia</taxon>
    </lineage>
</organism>
<proteinExistence type="predicted"/>
<evidence type="ECO:0000313" key="3">
    <source>
        <dbReference type="Proteomes" id="UP001168642"/>
    </source>
</evidence>
<protein>
    <submittedName>
        <fullName evidence="2">P63C domain-containing protein</fullName>
    </submittedName>
</protein>
<keyword evidence="3" id="KW-1185">Reference proteome</keyword>
<gene>
    <name evidence="2" type="ORF">QVZ41_14460</name>
</gene>
<evidence type="ECO:0000313" key="2">
    <source>
        <dbReference type="EMBL" id="MDO3696052.1"/>
    </source>
</evidence>
<dbReference type="Pfam" id="PF10546">
    <property type="entry name" value="P63C"/>
    <property type="match status" value="1"/>
</dbReference>
<feature type="domain" description="Bacteriophage Mx8 p63 C-terminal" evidence="1">
    <location>
        <begin position="153"/>
        <end position="246"/>
    </location>
</feature>
<evidence type="ECO:0000259" key="1">
    <source>
        <dbReference type="Pfam" id="PF10546"/>
    </source>
</evidence>
<dbReference type="Proteomes" id="UP001168642">
    <property type="component" value="Unassembled WGS sequence"/>
</dbReference>
<accession>A0ABT8VVP9</accession>
<dbReference type="EMBL" id="JAUMIT010000026">
    <property type="protein sequence ID" value="MDO3696052.1"/>
    <property type="molecule type" value="Genomic_DNA"/>
</dbReference>
<reference evidence="2" key="1">
    <citation type="submission" date="2023-07" db="EMBL/GenBank/DDBJ databases">
        <title>Wenyingzhuangia sp. chi5 genome sequencing and assembly.</title>
        <authorList>
            <person name="Park S."/>
        </authorList>
    </citation>
    <scope>NUCLEOTIDE SEQUENCE</scope>
    <source>
        <strain evidence="2">Chi5</strain>
    </source>
</reference>
<dbReference type="RefSeq" id="WP_302885358.1">
    <property type="nucleotide sequence ID" value="NZ_JAUMIT010000026.1"/>
</dbReference>
<comment type="caution">
    <text evidence="2">The sequence shown here is derived from an EMBL/GenBank/DDBJ whole genome shotgun (WGS) entry which is preliminary data.</text>
</comment>
<name>A0ABT8VVP9_9FLAO</name>